<dbReference type="Proteomes" id="UP001066276">
    <property type="component" value="Chromosome 3_2"/>
</dbReference>
<evidence type="ECO:0000256" key="11">
    <source>
        <dbReference type="ARBA" id="ARBA00023136"/>
    </source>
</evidence>
<dbReference type="GO" id="GO:0006629">
    <property type="term" value="P:lipid metabolic process"/>
    <property type="evidence" value="ECO:0007669"/>
    <property type="project" value="UniProtKB-KW"/>
</dbReference>
<comment type="similarity">
    <text evidence="3 19">Belongs to the glycosyltransferase 10 family.</text>
</comment>
<dbReference type="InterPro" id="IPR031481">
    <property type="entry name" value="Glyco_tran_10_N"/>
</dbReference>
<evidence type="ECO:0000256" key="16">
    <source>
        <dbReference type="ARBA" id="ARBA00036468"/>
    </source>
</evidence>
<keyword evidence="12" id="KW-0325">Glycoprotein</keyword>
<keyword evidence="6 19" id="KW-0812">Transmembrane</keyword>
<protein>
    <recommendedName>
        <fullName evidence="19">Fucosyltransferase</fullName>
        <ecNumber evidence="19">2.4.1.-</ecNumber>
    </recommendedName>
</protein>
<keyword evidence="4 19" id="KW-0328">Glycosyltransferase</keyword>
<evidence type="ECO:0000256" key="8">
    <source>
        <dbReference type="ARBA" id="ARBA00022989"/>
    </source>
</evidence>
<proteinExistence type="inferred from homology"/>
<dbReference type="AlphaFoldDB" id="A0AAV7TNL6"/>
<dbReference type="GO" id="GO:0017060">
    <property type="term" value="F:3-galactosyl-N-acetylglucosaminide 4-alpha-L-fucosyltransferase activity"/>
    <property type="evidence" value="ECO:0007669"/>
    <property type="project" value="UniProtKB-EC"/>
</dbReference>
<comment type="catalytic activity">
    <reaction evidence="17">
        <text>an N-acetyl-alpha-neuraminyl-(2-&gt;3)-beta-D-galactosyl-(1-&gt;4)-N-acetyl-beta-D-glucosaminyl derivative + GDP-beta-L-fucose = an alpha-Neu5Ac-(2-&gt;3)-beta-D-Gal-(1-&gt;4)-[alpha-L-Fuc-(1-&gt;3)]-beta-D-GlcNAc derivative + GDP + H(+)</text>
        <dbReference type="Rhea" id="RHEA:56076"/>
        <dbReference type="ChEBI" id="CHEBI:15378"/>
        <dbReference type="ChEBI" id="CHEBI:57273"/>
        <dbReference type="ChEBI" id="CHEBI:58189"/>
        <dbReference type="ChEBI" id="CHEBI:136545"/>
        <dbReference type="ChEBI" id="CHEBI:139509"/>
    </reaction>
    <physiologicalReaction direction="left-to-right" evidence="17">
        <dbReference type="Rhea" id="RHEA:56077"/>
    </physiologicalReaction>
</comment>
<evidence type="ECO:0000256" key="4">
    <source>
        <dbReference type="ARBA" id="ARBA00022676"/>
    </source>
</evidence>
<evidence type="ECO:0000256" key="15">
    <source>
        <dbReference type="ARBA" id="ARBA00036273"/>
    </source>
</evidence>
<dbReference type="Pfam" id="PF00852">
    <property type="entry name" value="Glyco_transf_10"/>
    <property type="match status" value="1"/>
</dbReference>
<dbReference type="FunFam" id="3.40.50.11660:FF:000001">
    <property type="entry name" value="alpha-(1,3)-fucosyltransferase 9"/>
    <property type="match status" value="1"/>
</dbReference>
<comment type="catalytic activity">
    <reaction evidence="15">
        <text>a beta-D-galactosyl-(1-&gt;3)-N-acetyl-beta-D-glucosaminyl derivative + GDP-beta-L-fucose = a beta-D-galactosyl-(1-&gt;3)-[alpha-L-fucosyl-(1-&gt;4)]-N-acetyl-beta-D-glucosaminyl derivative + GDP + H(+)</text>
        <dbReference type="Rhea" id="RHEA:23628"/>
        <dbReference type="ChEBI" id="CHEBI:15378"/>
        <dbReference type="ChEBI" id="CHEBI:57273"/>
        <dbReference type="ChEBI" id="CHEBI:58189"/>
        <dbReference type="ChEBI" id="CHEBI:133506"/>
        <dbReference type="ChEBI" id="CHEBI:140304"/>
        <dbReference type="EC" id="2.4.1.65"/>
    </reaction>
    <physiologicalReaction direction="left-to-right" evidence="15">
        <dbReference type="Rhea" id="RHEA:23629"/>
    </physiologicalReaction>
</comment>
<keyword evidence="9 19" id="KW-0333">Golgi apparatus</keyword>
<accession>A0AAV7TNL6</accession>
<evidence type="ECO:0000256" key="10">
    <source>
        <dbReference type="ARBA" id="ARBA00023098"/>
    </source>
</evidence>
<dbReference type="SUPFAM" id="SSF53756">
    <property type="entry name" value="UDP-Glycosyltransferase/glycogen phosphorylase"/>
    <property type="match status" value="1"/>
</dbReference>
<sequence>MFQPLPRCTVPRSRDSGGARLIHPGSDRPVLHLYQHHPSYSLLFQPQLLAPRATGQDEILDTFARRCQRESLPLVVPSFTRHLHSQFTTEERSPLPGPPHRWDSNLKAPSLQLKFHHEHGHKVERNTKDNKGKQGSDMESKKLTQLPSIRNIFFIFFMQFFVGFCIFSYVRIYDDSSIVICPTAAPDLPAEAKNKVVMLLWTWPFGGHFDLHKCEEDYGISGCYLTANRSWYAQADAVVFHHRDVCNSIKQLPQEPRPQNQHWLWFNLESPSHSPNLGLMDNLINITMSYRRDSDIFAPYGWVEIAKEPRNFTIPPKSKLVSWVVSNWNPLSKRVQYFQELQKHITVDVFGRGHLPLAREEKHSTISQYKFYLAFENSQHEDYITEKLWNNALLSGTVPIVLGTTRENYQRFLPAEAFIHVDDFNTHKEMADYLKLLDSNDEKYQKYFEWRRRLRVVGETGWSTHYCKACRYLTQYQNYRTIPSLAKWYK</sequence>
<evidence type="ECO:0000256" key="18">
    <source>
        <dbReference type="ARBA" id="ARBA00036928"/>
    </source>
</evidence>
<comment type="catalytic activity">
    <reaction evidence="16">
        <text>an alpha-Neu5Ac-(2-&gt;3)-beta-D-Gal-(1-&gt;3)-D-GlcNAc derivative + GDP-beta-L-fucose = an alpha-Neu5Ac-(2-&gt;3)-beta-D-Gal-(1-&gt;3)-[alpha-L-Fuc-(1-&gt;4)]-beta-D-GlcNAc derivative + GDP + H(+)</text>
        <dbReference type="Rhea" id="RHEA:62904"/>
        <dbReference type="ChEBI" id="CHEBI:15378"/>
        <dbReference type="ChEBI" id="CHEBI:57273"/>
        <dbReference type="ChEBI" id="CHEBI:58189"/>
        <dbReference type="ChEBI" id="CHEBI:146021"/>
        <dbReference type="ChEBI" id="CHEBI:146022"/>
    </reaction>
    <physiologicalReaction direction="left-to-right" evidence="16">
        <dbReference type="Rhea" id="RHEA:62905"/>
    </physiologicalReaction>
</comment>
<feature type="transmembrane region" description="Helical" evidence="19">
    <location>
        <begin position="151"/>
        <end position="170"/>
    </location>
</feature>
<keyword evidence="24" id="KW-1185">Reference proteome</keyword>
<evidence type="ECO:0000259" key="22">
    <source>
        <dbReference type="Pfam" id="PF17039"/>
    </source>
</evidence>
<comment type="catalytic activity">
    <reaction evidence="18">
        <text>beta-D-galactosyl-(1-&gt;4)-N-acetyl-D-glucosamine + GDP-beta-L-fucose = beta-D-galactosyl-(1-&gt;4)-[alpha-L-fucosyl-(1-&gt;3)]-N-acetyl-D-glucosamine + GDP + H(+)</text>
        <dbReference type="Rhea" id="RHEA:62824"/>
        <dbReference type="ChEBI" id="CHEBI:15378"/>
        <dbReference type="ChEBI" id="CHEBI:57273"/>
        <dbReference type="ChEBI" id="CHEBI:58189"/>
        <dbReference type="ChEBI" id="CHEBI:60152"/>
        <dbReference type="ChEBI" id="CHEBI:62287"/>
    </reaction>
    <physiologicalReaction direction="left-to-right" evidence="18">
        <dbReference type="Rhea" id="RHEA:62825"/>
    </physiologicalReaction>
</comment>
<dbReference type="EMBL" id="JANPWB010000006">
    <property type="protein sequence ID" value="KAJ1178225.1"/>
    <property type="molecule type" value="Genomic_DNA"/>
</dbReference>
<dbReference type="Pfam" id="PF17039">
    <property type="entry name" value="Glyco_tran_10_N"/>
    <property type="match status" value="1"/>
</dbReference>
<reference evidence="23" key="1">
    <citation type="journal article" date="2022" name="bioRxiv">
        <title>Sequencing and chromosome-scale assembly of the giantPleurodeles waltlgenome.</title>
        <authorList>
            <person name="Brown T."/>
            <person name="Elewa A."/>
            <person name="Iarovenko S."/>
            <person name="Subramanian E."/>
            <person name="Araus A.J."/>
            <person name="Petzold A."/>
            <person name="Susuki M."/>
            <person name="Suzuki K.-i.T."/>
            <person name="Hayashi T."/>
            <person name="Toyoda A."/>
            <person name="Oliveira C."/>
            <person name="Osipova E."/>
            <person name="Leigh N.D."/>
            <person name="Simon A."/>
            <person name="Yun M.H."/>
        </authorList>
    </citation>
    <scope>NUCLEOTIDE SEQUENCE</scope>
    <source>
        <strain evidence="23">20211129_DDA</strain>
        <tissue evidence="23">Liver</tissue>
    </source>
</reference>
<feature type="region of interest" description="Disordered" evidence="20">
    <location>
        <begin position="118"/>
        <end position="140"/>
    </location>
</feature>
<evidence type="ECO:0000256" key="14">
    <source>
        <dbReference type="ARBA" id="ARBA00036052"/>
    </source>
</evidence>
<comment type="catalytic activity">
    <reaction evidence="13">
        <text>a beta-D-galactosyl-(1-&gt;4)-N-acetyl-beta-D-glucosaminyl derivative + GDP-beta-L-fucose = a beta-D-galactosyl-(1-&gt;4)-[alpha-L-fucosyl-(1-&gt;3)]-N-acetyl-beta-D-glucosaminyl derivative + GDP + H(+)</text>
        <dbReference type="Rhea" id="RHEA:14257"/>
        <dbReference type="ChEBI" id="CHEBI:15378"/>
        <dbReference type="ChEBI" id="CHEBI:57273"/>
        <dbReference type="ChEBI" id="CHEBI:58189"/>
        <dbReference type="ChEBI" id="CHEBI:133507"/>
        <dbReference type="ChEBI" id="CHEBI:137941"/>
        <dbReference type="EC" id="2.4.1.152"/>
    </reaction>
    <physiologicalReaction direction="left-to-right" evidence="13">
        <dbReference type="Rhea" id="RHEA:14258"/>
    </physiologicalReaction>
</comment>
<organism evidence="23 24">
    <name type="scientific">Pleurodeles waltl</name>
    <name type="common">Iberian ribbed newt</name>
    <dbReference type="NCBI Taxonomy" id="8319"/>
    <lineage>
        <taxon>Eukaryota</taxon>
        <taxon>Metazoa</taxon>
        <taxon>Chordata</taxon>
        <taxon>Craniata</taxon>
        <taxon>Vertebrata</taxon>
        <taxon>Euteleostomi</taxon>
        <taxon>Amphibia</taxon>
        <taxon>Batrachia</taxon>
        <taxon>Caudata</taxon>
        <taxon>Salamandroidea</taxon>
        <taxon>Salamandridae</taxon>
        <taxon>Pleurodelinae</taxon>
        <taxon>Pleurodeles</taxon>
    </lineage>
</organism>
<name>A0AAV7TNL6_PLEWA</name>
<comment type="caution">
    <text evidence="23">The sequence shown here is derived from an EMBL/GenBank/DDBJ whole genome shotgun (WGS) entry which is preliminary data.</text>
</comment>
<dbReference type="GO" id="GO:0032580">
    <property type="term" value="C:Golgi cisterna membrane"/>
    <property type="evidence" value="ECO:0007669"/>
    <property type="project" value="UniProtKB-SubCell"/>
</dbReference>
<dbReference type="PANTHER" id="PTHR11929:SF11">
    <property type="entry name" value="4-GALACTOSYL-N-ACETYLGLUCOSAMINIDE 3-ALPHA-L-FUCOSYLTRANSFERASE FUT5"/>
    <property type="match status" value="1"/>
</dbReference>
<evidence type="ECO:0000256" key="19">
    <source>
        <dbReference type="RuleBase" id="RU003832"/>
    </source>
</evidence>
<dbReference type="InterPro" id="IPR055270">
    <property type="entry name" value="Glyco_tran_10_C"/>
</dbReference>
<dbReference type="EC" id="2.4.1.-" evidence="19"/>
<dbReference type="InterPro" id="IPR038577">
    <property type="entry name" value="GT10-like_C_sf"/>
</dbReference>
<evidence type="ECO:0000256" key="5">
    <source>
        <dbReference type="ARBA" id="ARBA00022679"/>
    </source>
</evidence>
<evidence type="ECO:0000256" key="9">
    <source>
        <dbReference type="ARBA" id="ARBA00023034"/>
    </source>
</evidence>
<comment type="subcellular location">
    <subcellularLocation>
        <location evidence="1 19">Golgi apparatus</location>
        <location evidence="1 19">Golgi stack membrane</location>
        <topology evidence="1 19">Single-pass type II membrane protein</topology>
    </subcellularLocation>
</comment>
<evidence type="ECO:0000259" key="21">
    <source>
        <dbReference type="Pfam" id="PF00852"/>
    </source>
</evidence>
<keyword evidence="11 19" id="KW-0472">Membrane</keyword>
<evidence type="ECO:0000256" key="17">
    <source>
        <dbReference type="ARBA" id="ARBA00036481"/>
    </source>
</evidence>
<evidence type="ECO:0000256" key="13">
    <source>
        <dbReference type="ARBA" id="ARBA00029329"/>
    </source>
</evidence>
<keyword evidence="10" id="KW-0443">Lipid metabolism</keyword>
<dbReference type="Gene3D" id="3.40.50.11660">
    <property type="entry name" value="Glycosyl transferase family 10, C-terminal domain"/>
    <property type="match status" value="1"/>
</dbReference>
<gene>
    <name evidence="23" type="ORF">NDU88_003472</name>
</gene>
<evidence type="ECO:0000256" key="20">
    <source>
        <dbReference type="SAM" id="MobiDB-lite"/>
    </source>
</evidence>
<evidence type="ECO:0000256" key="2">
    <source>
        <dbReference type="ARBA" id="ARBA00004922"/>
    </source>
</evidence>
<dbReference type="PANTHER" id="PTHR11929">
    <property type="entry name" value="ALPHA- 1,3 -FUCOSYLTRANSFERASE"/>
    <property type="match status" value="1"/>
</dbReference>
<evidence type="ECO:0000256" key="12">
    <source>
        <dbReference type="ARBA" id="ARBA00023180"/>
    </source>
</evidence>
<keyword evidence="8 19" id="KW-1133">Transmembrane helix</keyword>
<feature type="compositionally biased region" description="Basic and acidic residues" evidence="20">
    <location>
        <begin position="121"/>
        <end position="140"/>
    </location>
</feature>
<keyword evidence="5 19" id="KW-0808">Transferase</keyword>
<evidence type="ECO:0000313" key="23">
    <source>
        <dbReference type="EMBL" id="KAJ1178225.1"/>
    </source>
</evidence>
<feature type="domain" description="Fucosyltransferase C-terminal" evidence="21">
    <location>
        <begin position="315"/>
        <end position="488"/>
    </location>
</feature>
<evidence type="ECO:0000256" key="1">
    <source>
        <dbReference type="ARBA" id="ARBA00004447"/>
    </source>
</evidence>
<evidence type="ECO:0000256" key="6">
    <source>
        <dbReference type="ARBA" id="ARBA00022692"/>
    </source>
</evidence>
<dbReference type="InterPro" id="IPR001503">
    <property type="entry name" value="Glyco_trans_10"/>
</dbReference>
<evidence type="ECO:0000313" key="24">
    <source>
        <dbReference type="Proteomes" id="UP001066276"/>
    </source>
</evidence>
<dbReference type="GO" id="GO:0017083">
    <property type="term" value="F:4-galactosyl-N-acetylglucosaminide 3-alpha-L-fucosyltransferase activity"/>
    <property type="evidence" value="ECO:0007669"/>
    <property type="project" value="UniProtKB-EC"/>
</dbReference>
<comment type="pathway">
    <text evidence="2">Protein modification; protein glycosylation.</text>
</comment>
<evidence type="ECO:0000256" key="7">
    <source>
        <dbReference type="ARBA" id="ARBA00022968"/>
    </source>
</evidence>
<keyword evidence="7" id="KW-0735">Signal-anchor</keyword>
<evidence type="ECO:0000256" key="3">
    <source>
        <dbReference type="ARBA" id="ARBA00008919"/>
    </source>
</evidence>
<feature type="domain" description="Fucosyltransferase N-terminal" evidence="22">
    <location>
        <begin position="194"/>
        <end position="301"/>
    </location>
</feature>
<comment type="catalytic activity">
    <reaction evidence="14">
        <text>an alpha-Neu5Ac-(2-&gt;3)-beta-D-Gal-(1-&gt;4)-beta-D-GlcNAc-(1-&gt;3)-beta-D-Gal-(1-&gt;4)-[alpha-L-Fuc-(1-&gt;3)]-beta-D-GlcNAc derivative + GDP-beta-L-fucose = an alpha-Neu5Ac-(2-&gt;3)-beta-D-Gal-(1-&gt;4)-[alpha-L-Fuc-(1-&gt;3)]-beta-D-GlcNAc-(1-&gt;3)-beta-D-Gal-(1-&gt;4)-[alpha-L-Fuc-(1-&gt;3)]-beta-D-GlcNAc derivative + GDP + H(+)</text>
        <dbReference type="Rhea" id="RHEA:52864"/>
        <dbReference type="ChEBI" id="CHEBI:15378"/>
        <dbReference type="ChEBI" id="CHEBI:57273"/>
        <dbReference type="ChEBI" id="CHEBI:58189"/>
        <dbReference type="ChEBI" id="CHEBI:145342"/>
        <dbReference type="ChEBI" id="CHEBI:145343"/>
    </reaction>
    <physiologicalReaction direction="left-to-right" evidence="14">
        <dbReference type="Rhea" id="RHEA:52865"/>
    </physiologicalReaction>
</comment>